<proteinExistence type="predicted"/>
<dbReference type="SUPFAM" id="SSF52467">
    <property type="entry name" value="DHS-like NAD/FAD-binding domain"/>
    <property type="match status" value="1"/>
</dbReference>
<sequence length="401" mass="44454">MSRPQSSEDRLISFGSNTARVPERLLLAHSRGEVLFITGAGISMPSGLPDFRTLTLQIYEKLEGPTHNVLKSVPRNACNAWKAKTAGLDNRQCAEISRFIQGEYDVVLGMLERRMDGVAVSTSKVRNEVFDLLRAGSPRPSSTHKALIRLADRGAATTIVTTNFDLLLEKAAHGLGKSIDTHSLGAMPRPGYRDDFSGVLHIHGALNKNSNNRSNVIVTDQDFGEFYLRRRVIPDFIYDAARLFHLVLVGYSASDAPMRYLLNAVAADGSRFSDLKERFAFVGVDSSDPVAMEDWKGRGITPIPYSVADNHASVAQTLIQWSELSAINGKRDRIDSLLRRVARKPRSATDDADRDLFDHLVRRSVDTERQRIAALISQAGATMEWLDAITAIGNEPRRERL</sequence>
<dbReference type="AlphaFoldDB" id="A0A838BIB9"/>
<dbReference type="InterPro" id="IPR050134">
    <property type="entry name" value="NAD-dep_sirtuin_deacylases"/>
</dbReference>
<dbReference type="Pfam" id="PF13289">
    <property type="entry name" value="SIR2_2"/>
    <property type="match status" value="1"/>
</dbReference>
<comment type="caution">
    <text evidence="1">The sequence shown here is derived from an EMBL/GenBank/DDBJ whole genome shotgun (WGS) entry which is preliminary data.</text>
</comment>
<dbReference type="GO" id="GO:0070403">
    <property type="term" value="F:NAD+ binding"/>
    <property type="evidence" value="ECO:0007669"/>
    <property type="project" value="TreeGrafter"/>
</dbReference>
<name>A0A838BIB9_9HYPH</name>
<dbReference type="RefSeq" id="WP_181050618.1">
    <property type="nucleotide sequence ID" value="NZ_JACDXJ010000001.1"/>
</dbReference>
<evidence type="ECO:0000313" key="1">
    <source>
        <dbReference type="EMBL" id="MBA1154935.1"/>
    </source>
</evidence>
<dbReference type="PANTHER" id="PTHR11085:SF10">
    <property type="entry name" value="NAD-DEPENDENT PROTEIN DEACYLASE SIRTUIN-5, MITOCHONDRIAL-RELATED"/>
    <property type="match status" value="1"/>
</dbReference>
<keyword evidence="2" id="KW-1185">Reference proteome</keyword>
<dbReference type="PANTHER" id="PTHR11085">
    <property type="entry name" value="NAD-DEPENDENT PROTEIN DEACYLASE SIRTUIN-5, MITOCHONDRIAL-RELATED"/>
    <property type="match status" value="1"/>
</dbReference>
<protein>
    <submittedName>
        <fullName evidence="1">SIR2 family protein</fullName>
    </submittedName>
</protein>
<dbReference type="InterPro" id="IPR029035">
    <property type="entry name" value="DHS-like_NAD/FAD-binding_dom"/>
</dbReference>
<organism evidence="1 2">
    <name type="scientific">Microvirga mediterraneensis</name>
    <dbReference type="NCBI Taxonomy" id="2754695"/>
    <lineage>
        <taxon>Bacteria</taxon>
        <taxon>Pseudomonadati</taxon>
        <taxon>Pseudomonadota</taxon>
        <taxon>Alphaproteobacteria</taxon>
        <taxon>Hyphomicrobiales</taxon>
        <taxon>Methylobacteriaceae</taxon>
        <taxon>Microvirga</taxon>
    </lineage>
</organism>
<accession>A0A838BIB9</accession>
<dbReference type="Proteomes" id="UP000572984">
    <property type="component" value="Unassembled WGS sequence"/>
</dbReference>
<dbReference type="GO" id="GO:0017136">
    <property type="term" value="F:histone deacetylase activity, NAD-dependent"/>
    <property type="evidence" value="ECO:0007669"/>
    <property type="project" value="TreeGrafter"/>
</dbReference>
<reference evidence="1 2" key="1">
    <citation type="submission" date="2020-07" db="EMBL/GenBank/DDBJ databases">
        <title>Draft genome and description of Microvirga mediterraneensis Marseille-Q2068 sp. nov.</title>
        <authorList>
            <person name="Boxberger M."/>
        </authorList>
    </citation>
    <scope>NUCLEOTIDE SEQUENCE [LARGE SCALE GENOMIC DNA]</scope>
    <source>
        <strain evidence="1 2">Marseille-Q2068</strain>
    </source>
</reference>
<evidence type="ECO:0000313" key="2">
    <source>
        <dbReference type="Proteomes" id="UP000572984"/>
    </source>
</evidence>
<dbReference type="EMBL" id="JACDXJ010000001">
    <property type="protein sequence ID" value="MBA1154935.1"/>
    <property type="molecule type" value="Genomic_DNA"/>
</dbReference>
<gene>
    <name evidence="1" type="ORF">H0S73_02180</name>
</gene>
<dbReference type="Gene3D" id="3.40.50.1220">
    <property type="entry name" value="TPP-binding domain"/>
    <property type="match status" value="1"/>
</dbReference>